<sequence length="436" mass="50593">MQENFLHFIWKFKYFQQTSLSTQKQETLTIKSTGLHNHNTGPDFLNASIAINGINWYGHIEIHKNASDWKKHKHDDNPAYKNVILHVVWTYDYDIIREDTTVVPTLLLTPLVDHKLIEKFDNLLLEGNTIKCQQLLVDVPRIKRISMLDRALFERVERKASSILSLLKNLDRNWEECTYQLLAEYFGFKVNNDAFRRLSSLIPIRLLKLHAHIPFQNEALLFGASGLIDLNTVSEGYPQKLVREFKFLSHKYSLKGKEMGKAEWNYLRLRPANFPSIRIAQLAAIVTNIPHLCSSFLHINSPDIFYRLMKIPTSSYWHSHYLFNKETTKPISKYLGKTSLQSLLINVIIPLQFAYGIDKELESYKEKAISLLDLIPKENNKITRQWTSLGLKNNSSLDSQALIELYNNYCSKSRCLECGIGHHLLTKKNEQMNISS</sequence>
<dbReference type="Proteomes" id="UP000682802">
    <property type="component" value="Chromosome 1"/>
</dbReference>
<reference evidence="1 2" key="1">
    <citation type="submission" date="2021-05" db="EMBL/GenBank/DDBJ databases">
        <title>Comparative genomic studies on the polysaccharide-degrading batcterial strains of the Flammeovirga genus.</title>
        <authorList>
            <person name="Zewei F."/>
            <person name="Zheng Z."/>
            <person name="Yu L."/>
            <person name="Ruyue G."/>
            <person name="Yanhong M."/>
            <person name="Yuanyuan C."/>
            <person name="Jingyan G."/>
            <person name="Wenjun H."/>
        </authorList>
    </citation>
    <scope>NUCLEOTIDE SEQUENCE [LARGE SCALE GENOMIC DNA]</scope>
    <source>
        <strain evidence="1 2">YS10</strain>
    </source>
</reference>
<proteinExistence type="predicted"/>
<evidence type="ECO:0000313" key="1">
    <source>
        <dbReference type="EMBL" id="QWG06454.1"/>
    </source>
</evidence>
<organism evidence="1 2">
    <name type="scientific">Flammeovirga kamogawensis</name>
    <dbReference type="NCBI Taxonomy" id="373891"/>
    <lineage>
        <taxon>Bacteria</taxon>
        <taxon>Pseudomonadati</taxon>
        <taxon>Bacteroidota</taxon>
        <taxon>Cytophagia</taxon>
        <taxon>Cytophagales</taxon>
        <taxon>Flammeovirgaceae</taxon>
        <taxon>Flammeovirga</taxon>
    </lineage>
</organism>
<protein>
    <submittedName>
        <fullName evidence="1">DUF2851 family protein</fullName>
    </submittedName>
</protein>
<keyword evidence="2" id="KW-1185">Reference proteome</keyword>
<gene>
    <name evidence="1" type="ORF">KM029_14090</name>
</gene>
<name>A0ABX8GSR0_9BACT</name>
<evidence type="ECO:0000313" key="2">
    <source>
        <dbReference type="Proteomes" id="UP000682802"/>
    </source>
</evidence>
<accession>A0ABX8GSR0</accession>
<dbReference type="RefSeq" id="WP_144073873.1">
    <property type="nucleotide sequence ID" value="NZ_CP076128.1"/>
</dbReference>
<dbReference type="Pfam" id="PF11013">
    <property type="entry name" value="DUF2851"/>
    <property type="match status" value="1"/>
</dbReference>
<dbReference type="InterPro" id="IPR021272">
    <property type="entry name" value="DUF2851"/>
</dbReference>
<dbReference type="EMBL" id="CP076128">
    <property type="protein sequence ID" value="QWG06454.1"/>
    <property type="molecule type" value="Genomic_DNA"/>
</dbReference>